<reference evidence="1 2" key="2">
    <citation type="submission" date="2018-04" db="EMBL/GenBank/DDBJ databases">
        <title>Thauera lacus sp. nov., isolated from an saline lake in Inner Mongolia, China.</title>
        <authorList>
            <person name="Liang Q.-Y."/>
        </authorList>
    </citation>
    <scope>NUCLEOTIDE SEQUENCE [LARGE SCALE GENOMIC DNA]</scope>
    <source>
        <strain evidence="1 2">D20</strain>
    </source>
</reference>
<comment type="caution">
    <text evidence="1">The sequence shown here is derived from an EMBL/GenBank/DDBJ whole genome shotgun (WGS) entry which is preliminary data.</text>
</comment>
<evidence type="ECO:0000313" key="2">
    <source>
        <dbReference type="Proteomes" id="UP000241193"/>
    </source>
</evidence>
<gene>
    <name evidence="1" type="ORF">C8261_14000</name>
</gene>
<protein>
    <submittedName>
        <fullName evidence="1">Cytochrome C</fullName>
    </submittedName>
</protein>
<dbReference type="AlphaFoldDB" id="A0A2T4ICV3"/>
<proteinExistence type="predicted"/>
<dbReference type="Proteomes" id="UP000241193">
    <property type="component" value="Unassembled WGS sequence"/>
</dbReference>
<dbReference type="InterPro" id="IPR018588">
    <property type="entry name" value="Dihaem_cytochrome-c"/>
</dbReference>
<dbReference type="EMBL" id="PZKC01000012">
    <property type="protein sequence ID" value="PTD95607.1"/>
    <property type="molecule type" value="Genomic_DNA"/>
</dbReference>
<evidence type="ECO:0000313" key="1">
    <source>
        <dbReference type="EMBL" id="PTD95607.1"/>
    </source>
</evidence>
<accession>A0A2T4ICV3</accession>
<keyword evidence="2" id="KW-1185">Reference proteome</keyword>
<dbReference type="Pfam" id="PF09626">
    <property type="entry name" value="DHC"/>
    <property type="match status" value="1"/>
</dbReference>
<organism evidence="1 2">
    <name type="scientific">Pseudothauera lacus</name>
    <dbReference type="NCBI Taxonomy" id="2136175"/>
    <lineage>
        <taxon>Bacteria</taxon>
        <taxon>Pseudomonadati</taxon>
        <taxon>Pseudomonadota</taxon>
        <taxon>Betaproteobacteria</taxon>
        <taxon>Rhodocyclales</taxon>
        <taxon>Zoogloeaceae</taxon>
        <taxon>Pseudothauera</taxon>
    </lineage>
</organism>
<dbReference type="OrthoDB" id="5296814at2"/>
<name>A0A2T4ICV3_9RHOO</name>
<reference evidence="1 2" key="1">
    <citation type="submission" date="2018-03" db="EMBL/GenBank/DDBJ databases">
        <authorList>
            <person name="Keele B.F."/>
        </authorList>
    </citation>
    <scope>NUCLEOTIDE SEQUENCE [LARGE SCALE GENOMIC DNA]</scope>
    <source>
        <strain evidence="1 2">D20</strain>
    </source>
</reference>
<sequence length="166" mass="18399">MDRRTAVRLVTTLLALLVPSLFVLDRARAGGDHFYPPVNDPVVAEECGGCHLAFSPAMLPARSWQAMMANLEDHFGDDASLSPPTVAHIERYLVERAADAGGARYASRLLRGVTEAQTPLRITTLPRWEREHREVTRAEWADPKVGSKANCAACHRDAERGYFDDD</sequence>